<dbReference type="Proteomes" id="UP000294535">
    <property type="component" value="Unassembled WGS sequence"/>
</dbReference>
<evidence type="ECO:0000313" key="2">
    <source>
        <dbReference type="EMBL" id="TDQ19196.1"/>
    </source>
</evidence>
<dbReference type="SUPFAM" id="SSF53474">
    <property type="entry name" value="alpha/beta-Hydrolases"/>
    <property type="match status" value="1"/>
</dbReference>
<evidence type="ECO:0000313" key="3">
    <source>
        <dbReference type="Proteomes" id="UP000294535"/>
    </source>
</evidence>
<dbReference type="InterPro" id="IPR029058">
    <property type="entry name" value="AB_hydrolase_fold"/>
</dbReference>
<feature type="domain" description="AB hydrolase-1" evidence="1">
    <location>
        <begin position="64"/>
        <end position="306"/>
    </location>
</feature>
<dbReference type="Pfam" id="PF00561">
    <property type="entry name" value="Abhydrolase_1"/>
    <property type="match status" value="1"/>
</dbReference>
<evidence type="ECO:0000259" key="1">
    <source>
        <dbReference type="Pfam" id="PF00561"/>
    </source>
</evidence>
<keyword evidence="3" id="KW-1185">Reference proteome</keyword>
<organism evidence="2 3">
    <name type="scientific">Algoriphagus boseongensis</name>
    <dbReference type="NCBI Taxonomy" id="1442587"/>
    <lineage>
        <taxon>Bacteria</taxon>
        <taxon>Pseudomonadati</taxon>
        <taxon>Bacteroidota</taxon>
        <taxon>Cytophagia</taxon>
        <taxon>Cytophagales</taxon>
        <taxon>Cyclobacteriaceae</taxon>
        <taxon>Algoriphagus</taxon>
    </lineage>
</organism>
<gene>
    <name evidence="2" type="ORF">DFQ04_1013</name>
</gene>
<dbReference type="PANTHER" id="PTHR46438">
    <property type="entry name" value="ALPHA/BETA-HYDROLASES SUPERFAMILY PROTEIN"/>
    <property type="match status" value="1"/>
</dbReference>
<accession>A0A4R6T8Y7</accession>
<dbReference type="RefSeq" id="WP_133553283.1">
    <property type="nucleotide sequence ID" value="NZ_SNYF01000005.1"/>
</dbReference>
<dbReference type="InterPro" id="IPR000073">
    <property type="entry name" value="AB_hydrolase_1"/>
</dbReference>
<name>A0A4R6T8Y7_9BACT</name>
<dbReference type="AlphaFoldDB" id="A0A4R6T8Y7"/>
<comment type="caution">
    <text evidence="2">The sequence shown here is derived from an EMBL/GenBank/DDBJ whole genome shotgun (WGS) entry which is preliminary data.</text>
</comment>
<reference evidence="2 3" key="1">
    <citation type="submission" date="2019-03" db="EMBL/GenBank/DDBJ databases">
        <title>Genomic Encyclopedia of Type Strains, Phase III (KMG-III): the genomes of soil and plant-associated and newly described type strains.</title>
        <authorList>
            <person name="Whitman W."/>
        </authorList>
    </citation>
    <scope>NUCLEOTIDE SEQUENCE [LARGE SCALE GENOMIC DNA]</scope>
    <source>
        <strain evidence="2 3">CECT 8446</strain>
    </source>
</reference>
<dbReference type="EMBL" id="SNYF01000005">
    <property type="protein sequence ID" value="TDQ19196.1"/>
    <property type="molecule type" value="Genomic_DNA"/>
</dbReference>
<dbReference type="Gene3D" id="3.40.50.1820">
    <property type="entry name" value="alpha/beta hydrolase"/>
    <property type="match status" value="1"/>
</dbReference>
<dbReference type="OrthoDB" id="9780932at2"/>
<proteinExistence type="predicted"/>
<dbReference type="PANTHER" id="PTHR46438:SF11">
    <property type="entry name" value="LIPASE-RELATED"/>
    <property type="match status" value="1"/>
</dbReference>
<protein>
    <submittedName>
        <fullName evidence="2">Pimeloyl-ACP methyl ester carboxylesterase</fullName>
    </submittedName>
</protein>
<dbReference type="PRINTS" id="PR00111">
    <property type="entry name" value="ABHYDROLASE"/>
</dbReference>
<sequence length="338" mass="38227">MLWLKRIAKIISVLVLSLVFFLGLMYRADIPSEELVEKYSTPQSHFIEVDGLNVHVRFMGEGDPIFLLHGSFSSLHTWDVWQKELSPYFMTISLDFPGHGLTGPDELKRYSIEDYSHLVQRIAEKLSIEKFHLAGNSMGGAVALEIATSRPDKVLSLNLIDASGAPQRAQRTVSTGDSTQTTSRPLIFRVAENPVFSKILLKCTPKFLFAKNLQEVYGDKSKVNEAAVDRYYELMLMQGNRKATLDRLSQSRRKEFDFSRLTMPTLILWGEKDSWISVSNAYSFESAILGSNLVIFPEAGHVPMEEIPTESVSEYLSFLGVEVRKNYLDPSKQLVYAD</sequence>